<dbReference type="Pfam" id="PF22725">
    <property type="entry name" value="GFO_IDH_MocA_C3"/>
    <property type="match status" value="1"/>
</dbReference>
<dbReference type="InterPro" id="IPR052515">
    <property type="entry name" value="Gfo/Idh/MocA_Oxidoreductase"/>
</dbReference>
<dbReference type="SUPFAM" id="SSF55347">
    <property type="entry name" value="Glyceraldehyde-3-phosphate dehydrogenase-like, C-terminal domain"/>
    <property type="match status" value="1"/>
</dbReference>
<dbReference type="Gene3D" id="3.30.360.10">
    <property type="entry name" value="Dihydrodipicolinate Reductase, domain 2"/>
    <property type="match status" value="1"/>
</dbReference>
<name>A0A1I5XJA9_9FIRM</name>
<keyword evidence="4" id="KW-1185">Reference proteome</keyword>
<dbReference type="Gene3D" id="3.40.50.720">
    <property type="entry name" value="NAD(P)-binding Rossmann-like Domain"/>
    <property type="match status" value="1"/>
</dbReference>
<feature type="domain" description="GFO/IDH/MocA-like oxidoreductase" evidence="2">
    <location>
        <begin position="136"/>
        <end position="256"/>
    </location>
</feature>
<feature type="domain" description="Gfo/Idh/MocA-like oxidoreductase N-terminal" evidence="1">
    <location>
        <begin position="2"/>
        <end position="124"/>
    </location>
</feature>
<dbReference type="SUPFAM" id="SSF51735">
    <property type="entry name" value="NAD(P)-binding Rossmann-fold domains"/>
    <property type="match status" value="1"/>
</dbReference>
<protein>
    <submittedName>
        <fullName evidence="3">Predicted dehydrogenase</fullName>
    </submittedName>
</protein>
<dbReference type="GO" id="GO:0000166">
    <property type="term" value="F:nucleotide binding"/>
    <property type="evidence" value="ECO:0007669"/>
    <property type="project" value="InterPro"/>
</dbReference>
<dbReference type="OrthoDB" id="9781966at2"/>
<accession>A0A1I5XJA9</accession>
<evidence type="ECO:0000313" key="3">
    <source>
        <dbReference type="EMBL" id="SFQ32039.1"/>
    </source>
</evidence>
<dbReference type="InterPro" id="IPR000683">
    <property type="entry name" value="Gfo/Idh/MocA-like_OxRdtase_N"/>
</dbReference>
<gene>
    <name evidence="3" type="ORF">SAMN04487928_13327</name>
</gene>
<dbReference type="PANTHER" id="PTHR43249:SF1">
    <property type="entry name" value="D-GLUCOSIDE 3-DEHYDROGENASE"/>
    <property type="match status" value="1"/>
</dbReference>
<dbReference type="PANTHER" id="PTHR43249">
    <property type="entry name" value="UDP-N-ACETYL-2-AMINO-2-DEOXY-D-GLUCURONATE OXIDASE"/>
    <property type="match status" value="1"/>
</dbReference>
<sequence length="388" mass="43292">MINVAIVGTGNISNLHVQGLLEFPERCKIVALCDIYPNKAESIKEKYNLGSDVRVFADHKSMLASDVKIDLVHVCTPPYVHASISIDCMNAGKNVLVEKPMAASLEECDRMLEAEKKNNVTLGVIAQNRFRDGVYKLKQLAKSGLAGKICLARVDSQWWRAHCYYDLWWRGTWEKEGGGPTLNHAVHHIDMLNWIEERSPVEATAVLTNVMHDNAEVEDLSLACLKYEDGSVAEVISSVVSHGEEQGITLQCADAKISMPWSLKAEVGMENGFPVDGGNTELIEKINKFYDELPDLKYEGHTGEIDDYLSALENGRKPLITGEDGKRTIEVITAIYVAGFEKKTISLPIAENSEYYKADGIQKNAVHFYEKKSFVENFTEEKITVGNY</sequence>
<dbReference type="InterPro" id="IPR036291">
    <property type="entry name" value="NAD(P)-bd_dom_sf"/>
</dbReference>
<evidence type="ECO:0000259" key="2">
    <source>
        <dbReference type="Pfam" id="PF22725"/>
    </source>
</evidence>
<organism evidence="3 4">
    <name type="scientific">Butyrivibrio proteoclasticus</name>
    <dbReference type="NCBI Taxonomy" id="43305"/>
    <lineage>
        <taxon>Bacteria</taxon>
        <taxon>Bacillati</taxon>
        <taxon>Bacillota</taxon>
        <taxon>Clostridia</taxon>
        <taxon>Lachnospirales</taxon>
        <taxon>Lachnospiraceae</taxon>
        <taxon>Butyrivibrio</taxon>
    </lineage>
</organism>
<dbReference type="RefSeq" id="WP_074891208.1">
    <property type="nucleotide sequence ID" value="NZ_FOXO01000033.1"/>
</dbReference>
<dbReference type="EMBL" id="FOXO01000033">
    <property type="protein sequence ID" value="SFQ32039.1"/>
    <property type="molecule type" value="Genomic_DNA"/>
</dbReference>
<dbReference type="AlphaFoldDB" id="A0A1I5XJA9"/>
<dbReference type="Proteomes" id="UP000182624">
    <property type="component" value="Unassembled WGS sequence"/>
</dbReference>
<evidence type="ECO:0000313" key="4">
    <source>
        <dbReference type="Proteomes" id="UP000182624"/>
    </source>
</evidence>
<evidence type="ECO:0000259" key="1">
    <source>
        <dbReference type="Pfam" id="PF01408"/>
    </source>
</evidence>
<reference evidence="4" key="1">
    <citation type="submission" date="2016-10" db="EMBL/GenBank/DDBJ databases">
        <authorList>
            <person name="Varghese N."/>
            <person name="Submissions S."/>
        </authorList>
    </citation>
    <scope>NUCLEOTIDE SEQUENCE [LARGE SCALE GENOMIC DNA]</scope>
    <source>
        <strain evidence="4">P18</strain>
    </source>
</reference>
<dbReference type="Pfam" id="PF01408">
    <property type="entry name" value="GFO_IDH_MocA"/>
    <property type="match status" value="1"/>
</dbReference>
<dbReference type="InterPro" id="IPR055170">
    <property type="entry name" value="GFO_IDH_MocA-like_dom"/>
</dbReference>
<proteinExistence type="predicted"/>